<evidence type="ECO:0000313" key="4">
    <source>
        <dbReference type="Proteomes" id="UP000467841"/>
    </source>
</evidence>
<dbReference type="Pfam" id="PF25210">
    <property type="entry name" value="Kelch_FKB95"/>
    <property type="match status" value="1"/>
</dbReference>
<dbReference type="PANTHER" id="PTHR24414:SF82">
    <property type="entry name" value="GALACTOSE OXIDASE_KELCH REPEAT SUPERFAMILY PROTEIN"/>
    <property type="match status" value="1"/>
</dbReference>
<feature type="domain" description="F-box" evidence="2">
    <location>
        <begin position="21"/>
        <end position="67"/>
    </location>
</feature>
<dbReference type="Proteomes" id="UP000467841">
    <property type="component" value="Unassembled WGS sequence"/>
</dbReference>
<sequence>MPPSSSTNLSSATNSKESSSPLNLSNLPNDLLLNCLARVSRLYYPILSLVSKRFRSVLASLELYDTRTLLSRTETCLYVCFQFGPRNNLCWFTLSRRPTRVPNPNPNPKSQWFTPCFRPFKNPMNSTKSSGNHLVSVPTTDSSRFCKPLYMHNLTTIGSKIYSIAGHTNGRMFFIDCRSNSHTWHEAPSMRRVQRKPRVSVIDGKIYVVEGSSRDVGSSIEVFDPKTQTWEDVPSPGAEMRGKIQTMSLAMEGNLYLFGDKTLVYKPKDNRWYPVVGLEMDLRHRMCLAGYFDCYCEVDNVMYFYGLNEVLEWYDSEKQSWKFLKGLEKDLPRLPTKFHRVY</sequence>
<dbReference type="SMART" id="SM00256">
    <property type="entry name" value="FBOX"/>
    <property type="match status" value="1"/>
</dbReference>
<dbReference type="InterPro" id="IPR015915">
    <property type="entry name" value="Kelch-typ_b-propeller"/>
</dbReference>
<evidence type="ECO:0000256" key="1">
    <source>
        <dbReference type="SAM" id="MobiDB-lite"/>
    </source>
</evidence>
<organism evidence="3 4">
    <name type="scientific">Microthlaspi erraticum</name>
    <dbReference type="NCBI Taxonomy" id="1685480"/>
    <lineage>
        <taxon>Eukaryota</taxon>
        <taxon>Viridiplantae</taxon>
        <taxon>Streptophyta</taxon>
        <taxon>Embryophyta</taxon>
        <taxon>Tracheophyta</taxon>
        <taxon>Spermatophyta</taxon>
        <taxon>Magnoliopsida</taxon>
        <taxon>eudicotyledons</taxon>
        <taxon>Gunneridae</taxon>
        <taxon>Pentapetalae</taxon>
        <taxon>rosids</taxon>
        <taxon>malvids</taxon>
        <taxon>Brassicales</taxon>
        <taxon>Brassicaceae</taxon>
        <taxon>Coluteocarpeae</taxon>
        <taxon>Microthlaspi</taxon>
    </lineage>
</organism>
<dbReference type="Pfam" id="PF00646">
    <property type="entry name" value="F-box"/>
    <property type="match status" value="1"/>
</dbReference>
<evidence type="ECO:0000313" key="3">
    <source>
        <dbReference type="EMBL" id="CAA7026697.1"/>
    </source>
</evidence>
<keyword evidence="4" id="KW-1185">Reference proteome</keyword>
<dbReference type="CDD" id="cd22152">
    <property type="entry name" value="F-box_AtAFR-like"/>
    <property type="match status" value="1"/>
</dbReference>
<dbReference type="InterPro" id="IPR050354">
    <property type="entry name" value="F-box/kelch-repeat_ARATH"/>
</dbReference>
<dbReference type="AlphaFoldDB" id="A0A6D2IF58"/>
<evidence type="ECO:0000259" key="2">
    <source>
        <dbReference type="PROSITE" id="PS50181"/>
    </source>
</evidence>
<gene>
    <name evidence="3" type="ORF">MERR_LOCUS13932</name>
</gene>
<dbReference type="OrthoDB" id="45365at2759"/>
<feature type="region of interest" description="Disordered" evidence="1">
    <location>
        <begin position="1"/>
        <end position="22"/>
    </location>
</feature>
<protein>
    <recommendedName>
        <fullName evidence="2">F-box domain-containing protein</fullName>
    </recommendedName>
</protein>
<comment type="caution">
    <text evidence="3">The sequence shown here is derived from an EMBL/GenBank/DDBJ whole genome shotgun (WGS) entry which is preliminary data.</text>
</comment>
<name>A0A6D2IF58_9BRAS</name>
<accession>A0A6D2IF58</accession>
<dbReference type="PANTHER" id="PTHR24414">
    <property type="entry name" value="F-BOX/KELCH-REPEAT PROTEIN SKIP4"/>
    <property type="match status" value="1"/>
</dbReference>
<dbReference type="InterPro" id="IPR001810">
    <property type="entry name" value="F-box_dom"/>
</dbReference>
<dbReference type="PROSITE" id="PS50181">
    <property type="entry name" value="FBOX"/>
    <property type="match status" value="1"/>
</dbReference>
<dbReference type="SUPFAM" id="SSF117281">
    <property type="entry name" value="Kelch motif"/>
    <property type="match status" value="1"/>
</dbReference>
<dbReference type="EMBL" id="CACVBM020001052">
    <property type="protein sequence ID" value="CAA7026697.1"/>
    <property type="molecule type" value="Genomic_DNA"/>
</dbReference>
<proteinExistence type="predicted"/>
<dbReference type="InterPro" id="IPR057499">
    <property type="entry name" value="Kelch_FKB95"/>
</dbReference>
<dbReference type="Gene3D" id="2.120.10.80">
    <property type="entry name" value="Kelch-type beta propeller"/>
    <property type="match status" value="1"/>
</dbReference>
<reference evidence="3" key="1">
    <citation type="submission" date="2020-01" db="EMBL/GenBank/DDBJ databases">
        <authorList>
            <person name="Mishra B."/>
        </authorList>
    </citation>
    <scope>NUCLEOTIDE SEQUENCE [LARGE SCALE GENOMIC DNA]</scope>
</reference>